<dbReference type="HOGENOM" id="CLU_3206100_0_0_9"/>
<sequence length="45" mass="4900">MTFGGSFYTDFTKPLPFPAGAAAKQYIIIENGIGRGIVPRGFYKT</sequence>
<dbReference type="EMBL" id="ACBY02000071">
    <property type="protein sequence ID" value="EFB74426.1"/>
    <property type="molecule type" value="Genomic_DNA"/>
</dbReference>
<evidence type="ECO:0000313" key="1">
    <source>
        <dbReference type="EMBL" id="EFB74426.1"/>
    </source>
</evidence>
<organism evidence="1 2">
    <name type="scientific">Subdoligranulum variabile DSM 15176</name>
    <dbReference type="NCBI Taxonomy" id="411471"/>
    <lineage>
        <taxon>Bacteria</taxon>
        <taxon>Bacillati</taxon>
        <taxon>Bacillota</taxon>
        <taxon>Clostridia</taxon>
        <taxon>Eubacteriales</taxon>
        <taxon>Oscillospiraceae</taxon>
        <taxon>Subdoligranulum</taxon>
    </lineage>
</organism>
<proteinExistence type="predicted"/>
<keyword evidence="2" id="KW-1185">Reference proteome</keyword>
<evidence type="ECO:0000313" key="2">
    <source>
        <dbReference type="Proteomes" id="UP000003438"/>
    </source>
</evidence>
<comment type="caution">
    <text evidence="1">The sequence shown here is derived from an EMBL/GenBank/DDBJ whole genome shotgun (WGS) entry which is preliminary data.</text>
</comment>
<name>D1PSE0_9FIRM</name>
<dbReference type="AlphaFoldDB" id="D1PSE0"/>
<dbReference type="Proteomes" id="UP000003438">
    <property type="component" value="Unassembled WGS sequence"/>
</dbReference>
<reference evidence="1" key="1">
    <citation type="submission" date="2009-12" db="EMBL/GenBank/DDBJ databases">
        <authorList>
            <person name="Weinstock G."/>
            <person name="Sodergren E."/>
            <person name="Clifton S."/>
            <person name="Fulton L."/>
            <person name="Fulton B."/>
            <person name="Courtney L."/>
            <person name="Fronick C."/>
            <person name="Harrison M."/>
            <person name="Strong C."/>
            <person name="Farmer C."/>
            <person name="Delahaunty K."/>
            <person name="Markovic C."/>
            <person name="Hall O."/>
            <person name="Minx P."/>
            <person name="Tomlinson C."/>
            <person name="Mitreva M."/>
            <person name="Nelson J."/>
            <person name="Hou S."/>
            <person name="Wollam A."/>
            <person name="Pepin K.H."/>
            <person name="Johnson M."/>
            <person name="Bhonagiri V."/>
            <person name="Nash W.E."/>
            <person name="Warren W."/>
            <person name="Chinwalla A."/>
            <person name="Mardis E.R."/>
            <person name="Wilson R.K."/>
        </authorList>
    </citation>
    <scope>NUCLEOTIDE SEQUENCE [LARGE SCALE GENOMIC DNA]</scope>
    <source>
        <strain evidence="1">DSM 15176</strain>
    </source>
</reference>
<protein>
    <submittedName>
        <fullName evidence="1">Uncharacterized protein</fullName>
    </submittedName>
</protein>
<dbReference type="STRING" id="411471.SUBVAR_07324"/>
<accession>D1PSE0</accession>
<gene>
    <name evidence="1" type="ORF">SUBVAR_07324</name>
</gene>